<dbReference type="PROSITE" id="PS51384">
    <property type="entry name" value="FAD_FR"/>
    <property type="match status" value="1"/>
</dbReference>
<dbReference type="GO" id="GO:0051537">
    <property type="term" value="F:2 iron, 2 sulfur cluster binding"/>
    <property type="evidence" value="ECO:0007669"/>
    <property type="project" value="InterPro"/>
</dbReference>
<keyword evidence="2" id="KW-0285">Flavoprotein</keyword>
<comment type="caution">
    <text evidence="7">The sequence shown here is derived from an EMBL/GenBank/DDBJ whole genome shotgun (WGS) entry which is preliminary data.</text>
</comment>
<evidence type="ECO:0000256" key="4">
    <source>
        <dbReference type="ARBA" id="ARBA00023004"/>
    </source>
</evidence>
<dbReference type="Proteomes" id="UP000015462">
    <property type="component" value="Unassembled WGS sequence"/>
</dbReference>
<reference evidence="7 8" key="1">
    <citation type="journal article" date="2013" name="Genome Announc.">
        <title>Genome Sequence of the Pyrene- and Fluoranthene-Degrading Bacterium Cycloclasticus sp. Strain PY97M.</title>
        <authorList>
            <person name="Cui Z."/>
            <person name="Xu G."/>
            <person name="Li Q."/>
            <person name="Gao W."/>
            <person name="Zheng L."/>
        </authorList>
    </citation>
    <scope>NUCLEOTIDE SEQUENCE [LARGE SCALE GENOMIC DNA]</scope>
    <source>
        <strain evidence="7 8">PY97M</strain>
    </source>
</reference>
<dbReference type="CDD" id="cd00207">
    <property type="entry name" value="fer2"/>
    <property type="match status" value="1"/>
</dbReference>
<dbReference type="PRINTS" id="PR00410">
    <property type="entry name" value="PHEHYDRXLASE"/>
</dbReference>
<gene>
    <name evidence="7" type="ORF">L196_03166</name>
</gene>
<dbReference type="Gene3D" id="3.10.20.30">
    <property type="match status" value="1"/>
</dbReference>
<dbReference type="InterPro" id="IPR036010">
    <property type="entry name" value="2Fe-2S_ferredoxin-like_sf"/>
</dbReference>
<evidence type="ECO:0000256" key="1">
    <source>
        <dbReference type="ARBA" id="ARBA00022448"/>
    </source>
</evidence>
<feature type="domain" description="FAD-binding FR-type" evidence="6">
    <location>
        <begin position="113"/>
        <end position="214"/>
    </location>
</feature>
<evidence type="ECO:0000313" key="7">
    <source>
        <dbReference type="EMBL" id="EPD13500.1"/>
    </source>
</evidence>
<dbReference type="Pfam" id="PF00970">
    <property type="entry name" value="FAD_binding_6"/>
    <property type="match status" value="1"/>
</dbReference>
<dbReference type="AlphaFoldDB" id="A0AB33Z2D2"/>
<dbReference type="InterPro" id="IPR039261">
    <property type="entry name" value="FNR_nucleotide-bd"/>
</dbReference>
<keyword evidence="1" id="KW-0813">Transport</keyword>
<sequence length="356" mass="39391">MKKLFGLFGGAKKTPLKATIQPSGKSFEVPKNNTLLQTALNEGVNFPFHCTVGTCGNCRCKLLDGEVKAIMDFSYTLSEPELDEGYILACQSLLKTDVIIELEADANQPKHSVKTYKGTITDTHMHTHDIMEVTVELDQAISFTAGQFADIGLEGFSRHRSYSFANAPAANGQKTLSFHVRNVPGGDYTQWLFEKDRKGEAFELHGPSGAFWLRTSDAPILAIAGGSGMAPLKSILEDALKNNINRPVTYLFGARAQRDLYCLDDMKKLTEKWSNSFKFVPVLSEEPEDSDWTGKRGLVTDFIDDETIGFSVSDSHAYLCGPPGMIDATLVKLEEANISLDNIHYDKFLDSRQLEN</sequence>
<evidence type="ECO:0000256" key="2">
    <source>
        <dbReference type="ARBA" id="ARBA00022630"/>
    </source>
</evidence>
<dbReference type="InterPro" id="IPR006058">
    <property type="entry name" value="2Fe2S_fd_BS"/>
</dbReference>
<keyword evidence="7" id="KW-0503">Monooxygenase</keyword>
<dbReference type="GO" id="GO:0004497">
    <property type="term" value="F:monooxygenase activity"/>
    <property type="evidence" value="ECO:0007669"/>
    <property type="project" value="UniProtKB-KW"/>
</dbReference>
<dbReference type="InterPro" id="IPR012675">
    <property type="entry name" value="Beta-grasp_dom_sf"/>
</dbReference>
<dbReference type="InterPro" id="IPR008333">
    <property type="entry name" value="Cbr1-like_FAD-bd_dom"/>
</dbReference>
<dbReference type="SUPFAM" id="SSF63380">
    <property type="entry name" value="Riboflavin synthase domain-like"/>
    <property type="match status" value="1"/>
</dbReference>
<dbReference type="InterPro" id="IPR001041">
    <property type="entry name" value="2Fe-2S_ferredoxin-type"/>
</dbReference>
<evidence type="ECO:0000256" key="3">
    <source>
        <dbReference type="ARBA" id="ARBA00022827"/>
    </source>
</evidence>
<dbReference type="PRINTS" id="PR00371">
    <property type="entry name" value="FPNCR"/>
</dbReference>
<feature type="domain" description="2Fe-2S ferredoxin-type" evidence="5">
    <location>
        <begin position="16"/>
        <end position="106"/>
    </location>
</feature>
<keyword evidence="4" id="KW-0408">Iron</keyword>
<accession>A0AB33Z2D2</accession>
<evidence type="ECO:0000259" key="5">
    <source>
        <dbReference type="PROSITE" id="PS51085"/>
    </source>
</evidence>
<dbReference type="Gene3D" id="2.40.30.10">
    <property type="entry name" value="Translation factors"/>
    <property type="match status" value="1"/>
</dbReference>
<dbReference type="InterPro" id="IPR001709">
    <property type="entry name" value="Flavoprot_Pyr_Nucl_cyt_Rdtase"/>
</dbReference>
<keyword evidence="8" id="KW-1185">Reference proteome</keyword>
<dbReference type="PROSITE" id="PS51085">
    <property type="entry name" value="2FE2S_FER_2"/>
    <property type="match status" value="1"/>
</dbReference>
<proteinExistence type="predicted"/>
<dbReference type="InterPro" id="IPR001433">
    <property type="entry name" value="OxRdtase_FAD/NAD-bd"/>
</dbReference>
<keyword evidence="3" id="KW-0274">FAD</keyword>
<dbReference type="EMBL" id="ASHL01000002">
    <property type="protein sequence ID" value="EPD13500.1"/>
    <property type="molecule type" value="Genomic_DNA"/>
</dbReference>
<evidence type="ECO:0000313" key="8">
    <source>
        <dbReference type="Proteomes" id="UP000015462"/>
    </source>
</evidence>
<dbReference type="Gene3D" id="3.40.50.80">
    <property type="entry name" value="Nucleotide-binding domain of ferredoxin-NADP reductase (FNR) module"/>
    <property type="match status" value="1"/>
</dbReference>
<dbReference type="SUPFAM" id="SSF54292">
    <property type="entry name" value="2Fe-2S ferredoxin-like"/>
    <property type="match status" value="1"/>
</dbReference>
<dbReference type="RefSeq" id="WP_016389938.1">
    <property type="nucleotide sequence ID" value="NZ_KE646806.1"/>
</dbReference>
<dbReference type="Pfam" id="PF00175">
    <property type="entry name" value="NAD_binding_1"/>
    <property type="match status" value="1"/>
</dbReference>
<dbReference type="SUPFAM" id="SSF52343">
    <property type="entry name" value="Ferredoxin reductase-like, C-terminal NADP-linked domain"/>
    <property type="match status" value="1"/>
</dbReference>
<protein>
    <submittedName>
        <fullName evidence="7">Xylene monooxygenase electron transfer component</fullName>
    </submittedName>
</protein>
<dbReference type="Pfam" id="PF00111">
    <property type="entry name" value="Fer2"/>
    <property type="match status" value="1"/>
</dbReference>
<dbReference type="InterPro" id="IPR017927">
    <property type="entry name" value="FAD-bd_FR_type"/>
</dbReference>
<dbReference type="PANTHER" id="PTHR43644">
    <property type="entry name" value="NA(+)-TRANSLOCATING NADH-QUINONE REDUCTASE SUBUNIT"/>
    <property type="match status" value="1"/>
</dbReference>
<dbReference type="PANTHER" id="PTHR43644:SF1">
    <property type="entry name" value="NAD(P)H-FLAVIN REDUCTASE"/>
    <property type="match status" value="1"/>
</dbReference>
<evidence type="ECO:0000259" key="6">
    <source>
        <dbReference type="PROSITE" id="PS51384"/>
    </source>
</evidence>
<dbReference type="InterPro" id="IPR017938">
    <property type="entry name" value="Riboflavin_synthase-like_b-brl"/>
</dbReference>
<organism evidence="7 8">
    <name type="scientific">Cycloclasticus pugetii</name>
    <dbReference type="NCBI Taxonomy" id="34068"/>
    <lineage>
        <taxon>Bacteria</taxon>
        <taxon>Pseudomonadati</taxon>
        <taxon>Pseudomonadota</taxon>
        <taxon>Gammaproteobacteria</taxon>
        <taxon>Thiotrichales</taxon>
        <taxon>Piscirickettsiaceae</taxon>
        <taxon>Cycloclasticus</taxon>
    </lineage>
</organism>
<dbReference type="PROSITE" id="PS00197">
    <property type="entry name" value="2FE2S_FER_1"/>
    <property type="match status" value="1"/>
</dbReference>
<keyword evidence="7" id="KW-0560">Oxidoreductase</keyword>
<name>A0AB33Z2D2_9GAMM</name>